<gene>
    <name evidence="2" type="ORF">L0Y14_11820</name>
</gene>
<dbReference type="EMBL" id="CP090569">
    <property type="protein sequence ID" value="USF86820.1"/>
    <property type="molecule type" value="Genomic_DNA"/>
</dbReference>
<keyword evidence="1" id="KW-1133">Transmembrane helix</keyword>
<reference evidence="2" key="1">
    <citation type="journal article" date="2022" name="Mol. Ecol. Resour.">
        <title>The complete and closed genome of the facultative generalist Candidatus Endoriftia persephone from deep-sea hydrothermal vents.</title>
        <authorList>
            <person name="de Oliveira A.L."/>
            <person name="Srivastava A."/>
            <person name="Espada-Hinojosa S."/>
            <person name="Bright M."/>
        </authorList>
    </citation>
    <scope>NUCLEOTIDE SEQUENCE</scope>
    <source>
        <strain evidence="2">Tica-EPR-9o50.N</strain>
    </source>
</reference>
<feature type="transmembrane region" description="Helical" evidence="1">
    <location>
        <begin position="46"/>
        <end position="76"/>
    </location>
</feature>
<proteinExistence type="predicted"/>
<dbReference type="GO" id="GO:0016020">
    <property type="term" value="C:membrane"/>
    <property type="evidence" value="ECO:0007669"/>
    <property type="project" value="InterPro"/>
</dbReference>
<dbReference type="SUPFAM" id="SSF82866">
    <property type="entry name" value="Multidrug efflux transporter AcrB transmembrane domain"/>
    <property type="match status" value="1"/>
</dbReference>
<keyword evidence="1" id="KW-0472">Membrane</keyword>
<evidence type="ECO:0000313" key="2">
    <source>
        <dbReference type="EMBL" id="USF86820.1"/>
    </source>
</evidence>
<protein>
    <submittedName>
        <fullName evidence="2">Efflux RND transporter permease subunit</fullName>
    </submittedName>
</protein>
<dbReference type="Pfam" id="PF00873">
    <property type="entry name" value="ACR_tran"/>
    <property type="match status" value="1"/>
</dbReference>
<evidence type="ECO:0000256" key="1">
    <source>
        <dbReference type="SAM" id="Phobius"/>
    </source>
</evidence>
<dbReference type="InterPro" id="IPR001036">
    <property type="entry name" value="Acrflvin-R"/>
</dbReference>
<name>A0A9J6ZVN0_9GAMM</name>
<dbReference type="RefSeq" id="WP_240991726.1">
    <property type="nucleotide sequence ID" value="NZ_CP090569.1"/>
</dbReference>
<accession>A0A9J6ZVN0</accession>
<dbReference type="Gene3D" id="1.20.1640.10">
    <property type="entry name" value="Multidrug efflux transporter AcrB transmembrane domain"/>
    <property type="match status" value="1"/>
</dbReference>
<keyword evidence="1" id="KW-0812">Transmembrane</keyword>
<dbReference type="Proteomes" id="UP001056649">
    <property type="component" value="Chromosome"/>
</dbReference>
<dbReference type="AlphaFoldDB" id="A0A9J6ZVN0"/>
<keyword evidence="3" id="KW-1185">Reference proteome</keyword>
<dbReference type="GO" id="GO:0022857">
    <property type="term" value="F:transmembrane transporter activity"/>
    <property type="evidence" value="ECO:0007669"/>
    <property type="project" value="InterPro"/>
</dbReference>
<organism evidence="2 3">
    <name type="scientific">Candidatus Endoriftia persephonae</name>
    <dbReference type="NCBI Taxonomy" id="393765"/>
    <lineage>
        <taxon>Bacteria</taxon>
        <taxon>Pseudomonadati</taxon>
        <taxon>Pseudomonadota</taxon>
        <taxon>Gammaproteobacteria</taxon>
        <taxon>Chromatiales</taxon>
        <taxon>Sedimenticolaceae</taxon>
        <taxon>Candidatus Endoriftia</taxon>
    </lineage>
</organism>
<dbReference type="KEGG" id="eps:L0Y14_11820"/>
<sequence length="92" mass="9731">MAEQCSHPTWPHGVEYTITSDQSDSILATTITTVIGLTPLALSDPFWMPLCLVIIAGLLVATVIALFIIPCLYLLLSGASSVSVQQEVSAEG</sequence>
<evidence type="ECO:0000313" key="3">
    <source>
        <dbReference type="Proteomes" id="UP001056649"/>
    </source>
</evidence>